<reference evidence="12 13" key="1">
    <citation type="submission" date="2015-09" db="EMBL/GenBank/DDBJ databases">
        <title>Identification and resolution of microdiversity through metagenomic sequencing of parallel consortia.</title>
        <authorList>
            <person name="Nelson W.C."/>
            <person name="Romine M.F."/>
            <person name="Lindemann S.R."/>
        </authorList>
    </citation>
    <scope>NUCLEOTIDE SEQUENCE [LARGE SCALE GENOMIC DNA]</scope>
    <source>
        <strain evidence="12">HL-49</strain>
    </source>
</reference>
<comment type="similarity">
    <text evidence="3 10">Belongs to the FKBP-type PPIase family.</text>
</comment>
<organism evidence="12 13">
    <name type="scientific">Algoriphagus marincola HL-49</name>
    <dbReference type="NCBI Taxonomy" id="1305737"/>
    <lineage>
        <taxon>Bacteria</taxon>
        <taxon>Pseudomonadati</taxon>
        <taxon>Bacteroidota</taxon>
        <taxon>Cytophagia</taxon>
        <taxon>Cytophagales</taxon>
        <taxon>Cyclobacteriaceae</taxon>
        <taxon>Algoriphagus</taxon>
    </lineage>
</organism>
<dbReference type="SUPFAM" id="SSF54534">
    <property type="entry name" value="FKBP-like"/>
    <property type="match status" value="1"/>
</dbReference>
<comment type="subcellular location">
    <subcellularLocation>
        <location evidence="2">Cytoplasm</location>
    </subcellularLocation>
</comment>
<evidence type="ECO:0000256" key="2">
    <source>
        <dbReference type="ARBA" id="ARBA00004496"/>
    </source>
</evidence>
<feature type="domain" description="PPIase FKBP-type" evidence="11">
    <location>
        <begin position="6"/>
        <end position="88"/>
    </location>
</feature>
<dbReference type="STRING" id="1305737.GCA_000526355_02621"/>
<dbReference type="eggNOG" id="COG1047">
    <property type="taxonomic scope" value="Bacteria"/>
</dbReference>
<evidence type="ECO:0000256" key="9">
    <source>
        <dbReference type="PROSITE-ProRule" id="PRU00277"/>
    </source>
</evidence>
<comment type="caution">
    <text evidence="12">The sequence shown here is derived from an EMBL/GenBank/DDBJ whole genome shotgun (WGS) entry which is preliminary data.</text>
</comment>
<dbReference type="Proteomes" id="UP000050421">
    <property type="component" value="Unassembled WGS sequence"/>
</dbReference>
<evidence type="ECO:0000256" key="10">
    <source>
        <dbReference type="RuleBase" id="RU003915"/>
    </source>
</evidence>
<gene>
    <name evidence="12" type="primary">slyD-2</name>
    <name evidence="12" type="ORF">HLUCCX10_03110</name>
</gene>
<evidence type="ECO:0000256" key="5">
    <source>
        <dbReference type="ARBA" id="ARBA00023110"/>
    </source>
</evidence>
<evidence type="ECO:0000313" key="13">
    <source>
        <dbReference type="Proteomes" id="UP000050421"/>
    </source>
</evidence>
<comment type="function">
    <text evidence="8">Also involved in hydrogenase metallocenter assembly, probably by participating in the nickel insertion step. This function in hydrogenase biosynthesis requires chaperone activity and the presence of the metal-binding domain, but not PPIase activity.</text>
</comment>
<evidence type="ECO:0000256" key="8">
    <source>
        <dbReference type="ARBA" id="ARBA00037071"/>
    </source>
</evidence>
<dbReference type="PROSITE" id="PS50059">
    <property type="entry name" value="FKBP_PPIASE"/>
    <property type="match status" value="1"/>
</dbReference>
<dbReference type="GO" id="GO:0003755">
    <property type="term" value="F:peptidyl-prolyl cis-trans isomerase activity"/>
    <property type="evidence" value="ECO:0007669"/>
    <property type="project" value="UniProtKB-UniRule"/>
</dbReference>
<evidence type="ECO:0000256" key="7">
    <source>
        <dbReference type="ARBA" id="ARBA00023235"/>
    </source>
</evidence>
<comment type="catalytic activity">
    <reaction evidence="1 9 10">
        <text>[protein]-peptidylproline (omega=180) = [protein]-peptidylproline (omega=0)</text>
        <dbReference type="Rhea" id="RHEA:16237"/>
        <dbReference type="Rhea" id="RHEA-COMP:10747"/>
        <dbReference type="Rhea" id="RHEA-COMP:10748"/>
        <dbReference type="ChEBI" id="CHEBI:83833"/>
        <dbReference type="ChEBI" id="CHEBI:83834"/>
        <dbReference type="EC" id="5.2.1.8"/>
    </reaction>
</comment>
<dbReference type="Pfam" id="PF00254">
    <property type="entry name" value="FKBP_C"/>
    <property type="match status" value="1"/>
</dbReference>
<dbReference type="EMBL" id="LJXT01000012">
    <property type="protein sequence ID" value="KPQ19288.1"/>
    <property type="molecule type" value="Genomic_DNA"/>
</dbReference>
<dbReference type="EC" id="5.2.1.8" evidence="10"/>
<keyword evidence="6" id="KW-0143">Chaperone</keyword>
<dbReference type="InterPro" id="IPR001179">
    <property type="entry name" value="PPIase_FKBP_dom"/>
</dbReference>
<dbReference type="OrthoDB" id="9808891at2"/>
<keyword evidence="7 9" id="KW-0413">Isomerase</keyword>
<dbReference type="PANTHER" id="PTHR47861">
    <property type="entry name" value="FKBP-TYPE PEPTIDYL-PROLYL CIS-TRANS ISOMERASE SLYD"/>
    <property type="match status" value="1"/>
</dbReference>
<evidence type="ECO:0000313" key="12">
    <source>
        <dbReference type="EMBL" id="KPQ19288.1"/>
    </source>
</evidence>
<dbReference type="PANTHER" id="PTHR47861:SF3">
    <property type="entry name" value="FKBP-TYPE PEPTIDYL-PROLYL CIS-TRANS ISOMERASE SLYD"/>
    <property type="match status" value="1"/>
</dbReference>
<name>A0A0P7XQN5_9BACT</name>
<dbReference type="InterPro" id="IPR046357">
    <property type="entry name" value="PPIase_dom_sf"/>
</dbReference>
<dbReference type="AlphaFoldDB" id="A0A0P7XQN5"/>
<protein>
    <recommendedName>
        <fullName evidence="10">Peptidyl-prolyl cis-trans isomerase</fullName>
        <ecNumber evidence="10">5.2.1.8</ecNumber>
    </recommendedName>
</protein>
<accession>A0A0P7XQN5</accession>
<dbReference type="GO" id="GO:0005737">
    <property type="term" value="C:cytoplasm"/>
    <property type="evidence" value="ECO:0007669"/>
    <property type="project" value="UniProtKB-SubCell"/>
</dbReference>
<evidence type="ECO:0000256" key="3">
    <source>
        <dbReference type="ARBA" id="ARBA00006577"/>
    </source>
</evidence>
<keyword evidence="4" id="KW-0963">Cytoplasm</keyword>
<proteinExistence type="inferred from homology"/>
<sequence length="170" mass="19230">MIAEKNKVITISYRLLADDGESGMEFYEEVTSEQPFAFLFGQQYILPKLEEAIAGKEAGETFSVFIDFENGYGDYLEERRVIIPKANFKEEGKKNKDVLRVGNVIPMKDDQGNQMRGEIIKVDYMGVHMDFNPPLAGYDLQFDGKIESIREATSEEIEHGHAHGPGGHQH</sequence>
<dbReference type="GO" id="GO:0042026">
    <property type="term" value="P:protein refolding"/>
    <property type="evidence" value="ECO:0007669"/>
    <property type="project" value="UniProtKB-ARBA"/>
</dbReference>
<dbReference type="PATRIC" id="fig|1305737.6.peg.1296"/>
<evidence type="ECO:0000256" key="4">
    <source>
        <dbReference type="ARBA" id="ARBA00022490"/>
    </source>
</evidence>
<evidence type="ECO:0000259" key="11">
    <source>
        <dbReference type="PROSITE" id="PS50059"/>
    </source>
</evidence>
<evidence type="ECO:0000256" key="1">
    <source>
        <dbReference type="ARBA" id="ARBA00000971"/>
    </source>
</evidence>
<evidence type="ECO:0000256" key="6">
    <source>
        <dbReference type="ARBA" id="ARBA00023186"/>
    </source>
</evidence>
<dbReference type="Gene3D" id="3.10.50.40">
    <property type="match status" value="1"/>
</dbReference>
<keyword evidence="5 9" id="KW-0697">Rotamase</keyword>